<dbReference type="InterPro" id="IPR036249">
    <property type="entry name" value="Thioredoxin-like_sf"/>
</dbReference>
<keyword evidence="2" id="KW-0560">Oxidoreductase</keyword>
<dbReference type="InterPro" id="IPR001853">
    <property type="entry name" value="DSBA-like_thioredoxin_dom"/>
</dbReference>
<protein>
    <recommendedName>
        <fullName evidence="5">DSBA-like thioredoxin domain-containing protein</fullName>
    </recommendedName>
</protein>
<reference evidence="6 7" key="1">
    <citation type="submission" date="2017-09" db="EMBL/GenBank/DDBJ databases">
        <title>Depth-based differentiation of microbial function through sediment-hosted aquifers and enrichment of novel symbionts in the deep terrestrial subsurface.</title>
        <authorList>
            <person name="Probst A.J."/>
            <person name="Ladd B."/>
            <person name="Jarett J.K."/>
            <person name="Geller-Mcgrath D.E."/>
            <person name="Sieber C.M."/>
            <person name="Emerson J.B."/>
            <person name="Anantharaman K."/>
            <person name="Thomas B.C."/>
            <person name="Malmstrom R."/>
            <person name="Stieglmeier M."/>
            <person name="Klingl A."/>
            <person name="Woyke T."/>
            <person name="Ryan C.M."/>
            <person name="Banfield J.F."/>
        </authorList>
    </citation>
    <scope>NUCLEOTIDE SEQUENCE [LARGE SCALE GENOMIC DNA]</scope>
    <source>
        <strain evidence="6">CG22_combo_CG10-13_8_21_14_all_38_20</strain>
    </source>
</reference>
<organism evidence="6 7">
    <name type="scientific">Candidatus Roizmanbacteria bacterium CG22_combo_CG10-13_8_21_14_all_38_20</name>
    <dbReference type="NCBI Taxonomy" id="1974862"/>
    <lineage>
        <taxon>Bacteria</taxon>
        <taxon>Candidatus Roizmaniibacteriota</taxon>
    </lineage>
</organism>
<dbReference type="PANTHER" id="PTHR13887:SF14">
    <property type="entry name" value="DISULFIDE BOND FORMATION PROTEIN D"/>
    <property type="match status" value="1"/>
</dbReference>
<evidence type="ECO:0000313" key="6">
    <source>
        <dbReference type="EMBL" id="PIP61275.1"/>
    </source>
</evidence>
<dbReference type="EMBL" id="PCTA01000030">
    <property type="protein sequence ID" value="PIP61275.1"/>
    <property type="molecule type" value="Genomic_DNA"/>
</dbReference>
<dbReference type="PANTHER" id="PTHR13887">
    <property type="entry name" value="GLUTATHIONE S-TRANSFERASE KAPPA"/>
    <property type="match status" value="1"/>
</dbReference>
<dbReference type="Gene3D" id="3.40.30.10">
    <property type="entry name" value="Glutaredoxin"/>
    <property type="match status" value="1"/>
</dbReference>
<dbReference type="GO" id="GO:0016491">
    <property type="term" value="F:oxidoreductase activity"/>
    <property type="evidence" value="ECO:0007669"/>
    <property type="project" value="UniProtKB-KW"/>
</dbReference>
<evidence type="ECO:0000256" key="4">
    <source>
        <dbReference type="ARBA" id="ARBA00023284"/>
    </source>
</evidence>
<evidence type="ECO:0000256" key="2">
    <source>
        <dbReference type="ARBA" id="ARBA00023002"/>
    </source>
</evidence>
<evidence type="ECO:0000259" key="5">
    <source>
        <dbReference type="Pfam" id="PF01323"/>
    </source>
</evidence>
<evidence type="ECO:0000256" key="1">
    <source>
        <dbReference type="ARBA" id="ARBA00022729"/>
    </source>
</evidence>
<comment type="caution">
    <text evidence="6">The sequence shown here is derived from an EMBL/GenBank/DDBJ whole genome shotgun (WGS) entry which is preliminary data.</text>
</comment>
<sequence length="171" mass="18762">METVRQKLHSSSTLILSVHFASFFTAQQVVDEYPDDVMWVYRHFPLTQIHSKAPKEAEAVECANELAGNEGFWALTNKIFETTPANNGLNLDDLPKLAAEVGIDKNAFKKCLDSGKYADHIEADYQSGVRAGVSGTPGNILLNIKTGETQLIPGAVPFPQLQQAIDSMLNE</sequence>
<feature type="domain" description="DSBA-like thioredoxin" evidence="5">
    <location>
        <begin position="93"/>
        <end position="165"/>
    </location>
</feature>
<dbReference type="Proteomes" id="UP000231246">
    <property type="component" value="Unassembled WGS sequence"/>
</dbReference>
<keyword evidence="4" id="KW-0676">Redox-active center</keyword>
<dbReference type="AlphaFoldDB" id="A0A2H0BUA8"/>
<keyword evidence="1" id="KW-0732">Signal</keyword>
<gene>
    <name evidence="6" type="ORF">COW99_04655</name>
</gene>
<proteinExistence type="predicted"/>
<dbReference type="SUPFAM" id="SSF52833">
    <property type="entry name" value="Thioredoxin-like"/>
    <property type="match status" value="1"/>
</dbReference>
<evidence type="ECO:0000256" key="3">
    <source>
        <dbReference type="ARBA" id="ARBA00023157"/>
    </source>
</evidence>
<evidence type="ECO:0000313" key="7">
    <source>
        <dbReference type="Proteomes" id="UP000231246"/>
    </source>
</evidence>
<dbReference type="Pfam" id="PF01323">
    <property type="entry name" value="DSBA"/>
    <property type="match status" value="1"/>
</dbReference>
<keyword evidence="3" id="KW-1015">Disulfide bond</keyword>
<accession>A0A2H0BUA8</accession>
<name>A0A2H0BUA8_9BACT</name>